<dbReference type="EMBL" id="JAPFFF010000024">
    <property type="protein sequence ID" value="KAK8850140.1"/>
    <property type="molecule type" value="Genomic_DNA"/>
</dbReference>
<feature type="transmembrane region" description="Helical" evidence="1">
    <location>
        <begin position="467"/>
        <end position="489"/>
    </location>
</feature>
<gene>
    <name evidence="2" type="ORF">M9Y10_018252</name>
</gene>
<keyword evidence="1" id="KW-0812">Transmembrane</keyword>
<dbReference type="Proteomes" id="UP001470230">
    <property type="component" value="Unassembled WGS sequence"/>
</dbReference>
<feature type="transmembrane region" description="Helical" evidence="1">
    <location>
        <begin position="81"/>
        <end position="102"/>
    </location>
</feature>
<feature type="transmembrane region" description="Helical" evidence="1">
    <location>
        <begin position="416"/>
        <end position="440"/>
    </location>
</feature>
<evidence type="ECO:0000256" key="1">
    <source>
        <dbReference type="SAM" id="Phobius"/>
    </source>
</evidence>
<feature type="transmembrane region" description="Helical" evidence="1">
    <location>
        <begin position="222"/>
        <end position="244"/>
    </location>
</feature>
<sequence>MCDSILIKNFFLQLFDIGRSAGSLITEALGLFRTFQKLTASNTFTMRFSEESLKMFKWAIDIFELIRHKFFFRPFDDYDFFYLYSCIIPLMLMTFISALLSGYSFYSYLLGYGMIFMLGTGLCFIGIDMIWAITFSSCGVLYIVIALGCGCVFPSIRFLTKKGEYDENEERKNMDCWCTYCGFCCCKCNSKYNAIQFTYSLSKSLLLMTIFLMPILQGSYKLTVLYGLVVLGILVISIIIESIVALVKYIKKHVDFDELTNVPKFIDLCLSFFSLLIIPSTEHFMNLVTGKFYNNWRLITCYIFYSLIVPLGLTIIMIAMRFDSILGKYKDYKIAFVYIFELGDIVRQIAYAICASYDISYACIGLEVAWIVLVFACRPFQSKSDYFLQLGSSAILIIELTVCIAHEKKGSGFLSFSLTCFLLFLACIPAVGALYVYFIFDFTINEDDDDQEDEKKEDEVKAYKLGMIIRVVSPVAWLFLPFLFFFYYFRELQPKGYMR</sequence>
<feature type="transmembrane region" description="Helical" evidence="1">
    <location>
        <begin position="109"/>
        <end position="133"/>
    </location>
</feature>
<feature type="transmembrane region" description="Helical" evidence="1">
    <location>
        <begin position="359"/>
        <end position="377"/>
    </location>
</feature>
<feature type="transmembrane region" description="Helical" evidence="1">
    <location>
        <begin position="265"/>
        <end position="282"/>
    </location>
</feature>
<reference evidence="2 3" key="1">
    <citation type="submission" date="2024-04" db="EMBL/GenBank/DDBJ databases">
        <title>Tritrichomonas musculus Genome.</title>
        <authorList>
            <person name="Alves-Ferreira E."/>
            <person name="Grigg M."/>
            <person name="Lorenzi H."/>
            <person name="Galac M."/>
        </authorList>
    </citation>
    <scope>NUCLEOTIDE SEQUENCE [LARGE SCALE GENOMIC DNA]</scope>
    <source>
        <strain evidence="2 3">EAF2021</strain>
    </source>
</reference>
<keyword evidence="3" id="KW-1185">Reference proteome</keyword>
<feature type="transmembrane region" description="Helical" evidence="1">
    <location>
        <begin position="302"/>
        <end position="322"/>
    </location>
</feature>
<name>A0ABR2HNL9_9EUKA</name>
<evidence type="ECO:0000313" key="2">
    <source>
        <dbReference type="EMBL" id="KAK8850140.1"/>
    </source>
</evidence>
<keyword evidence="1" id="KW-0472">Membrane</keyword>
<comment type="caution">
    <text evidence="2">The sequence shown here is derived from an EMBL/GenBank/DDBJ whole genome shotgun (WGS) entry which is preliminary data.</text>
</comment>
<proteinExistence type="predicted"/>
<accession>A0ABR2HNL9</accession>
<evidence type="ECO:0000313" key="3">
    <source>
        <dbReference type="Proteomes" id="UP001470230"/>
    </source>
</evidence>
<feature type="transmembrane region" description="Helical" evidence="1">
    <location>
        <begin position="139"/>
        <end position="159"/>
    </location>
</feature>
<keyword evidence="1" id="KW-1133">Transmembrane helix</keyword>
<protein>
    <submittedName>
        <fullName evidence="2">Uncharacterized protein</fullName>
    </submittedName>
</protein>
<organism evidence="2 3">
    <name type="scientific">Tritrichomonas musculus</name>
    <dbReference type="NCBI Taxonomy" id="1915356"/>
    <lineage>
        <taxon>Eukaryota</taxon>
        <taxon>Metamonada</taxon>
        <taxon>Parabasalia</taxon>
        <taxon>Tritrichomonadida</taxon>
        <taxon>Tritrichomonadidae</taxon>
        <taxon>Tritrichomonas</taxon>
    </lineage>
</organism>
<feature type="transmembrane region" description="Helical" evidence="1">
    <location>
        <begin position="197"/>
        <end position="216"/>
    </location>
</feature>